<dbReference type="Gene3D" id="3.30.70.1170">
    <property type="entry name" value="Sun protein, domain 3"/>
    <property type="match status" value="1"/>
</dbReference>
<evidence type="ECO:0000313" key="8">
    <source>
        <dbReference type="EMBL" id="KAH3849603.1"/>
    </source>
</evidence>
<organism evidence="8 9">
    <name type="scientific">Dreissena polymorpha</name>
    <name type="common">Zebra mussel</name>
    <name type="synonym">Mytilus polymorpha</name>
    <dbReference type="NCBI Taxonomy" id="45954"/>
    <lineage>
        <taxon>Eukaryota</taxon>
        <taxon>Metazoa</taxon>
        <taxon>Spiralia</taxon>
        <taxon>Lophotrochozoa</taxon>
        <taxon>Mollusca</taxon>
        <taxon>Bivalvia</taxon>
        <taxon>Autobranchia</taxon>
        <taxon>Heteroconchia</taxon>
        <taxon>Euheterodonta</taxon>
        <taxon>Imparidentia</taxon>
        <taxon>Neoheterodontei</taxon>
        <taxon>Myida</taxon>
        <taxon>Dreissenoidea</taxon>
        <taxon>Dreissenidae</taxon>
        <taxon>Dreissena</taxon>
    </lineage>
</organism>
<dbReference type="GO" id="GO:0070475">
    <property type="term" value="P:rRNA base methylation"/>
    <property type="evidence" value="ECO:0007669"/>
    <property type="project" value="TreeGrafter"/>
</dbReference>
<keyword evidence="2 6" id="KW-0808">Transferase</keyword>
<comment type="catalytic activity">
    <reaction evidence="5">
        <text>a cytidine in 25S rRNA + S-adenosyl-L-methionine = a 5-methylcytidine in 25S rRNA + S-adenosyl-L-homocysteine + H(+)</text>
        <dbReference type="Rhea" id="RHEA:47780"/>
        <dbReference type="Rhea" id="RHEA-COMP:11911"/>
        <dbReference type="Rhea" id="RHEA-COMP:11912"/>
        <dbReference type="ChEBI" id="CHEBI:15378"/>
        <dbReference type="ChEBI" id="CHEBI:57856"/>
        <dbReference type="ChEBI" id="CHEBI:59789"/>
        <dbReference type="ChEBI" id="CHEBI:74483"/>
        <dbReference type="ChEBI" id="CHEBI:82748"/>
    </reaction>
</comment>
<dbReference type="InterPro" id="IPR029063">
    <property type="entry name" value="SAM-dependent_MTases_sf"/>
</dbReference>
<name>A0A9D4L1F5_DREPO</name>
<dbReference type="GO" id="GO:0003723">
    <property type="term" value="F:RNA binding"/>
    <property type="evidence" value="ECO:0007669"/>
    <property type="project" value="UniProtKB-UniRule"/>
</dbReference>
<dbReference type="PRINTS" id="PR02008">
    <property type="entry name" value="RCMTFAMILY"/>
</dbReference>
<protein>
    <recommendedName>
        <fullName evidence="7">SAM-dependent MTase RsmB/NOP-type domain-containing protein</fullName>
    </recommendedName>
</protein>
<dbReference type="InterPro" id="IPR001678">
    <property type="entry name" value="MeTrfase_RsmB-F_NOP2_dom"/>
</dbReference>
<dbReference type="AlphaFoldDB" id="A0A9D4L1F5"/>
<keyword evidence="9" id="KW-1185">Reference proteome</keyword>
<feature type="binding site" evidence="6">
    <location>
        <position position="284"/>
    </location>
    <ligand>
        <name>S-adenosyl-L-methionine</name>
        <dbReference type="ChEBI" id="CHEBI:59789"/>
    </ligand>
</feature>
<feature type="binding site" evidence="6">
    <location>
        <begin position="233"/>
        <end position="239"/>
    </location>
    <ligand>
        <name>S-adenosyl-L-methionine</name>
        <dbReference type="ChEBI" id="CHEBI:59789"/>
    </ligand>
</feature>
<dbReference type="GO" id="GO:0005730">
    <property type="term" value="C:nucleolus"/>
    <property type="evidence" value="ECO:0007669"/>
    <property type="project" value="TreeGrafter"/>
</dbReference>
<dbReference type="Pfam" id="PF21148">
    <property type="entry name" value="NSUN5_fdxn-like"/>
    <property type="match status" value="1"/>
</dbReference>
<dbReference type="EMBL" id="JAIWYP010000003">
    <property type="protein sequence ID" value="KAH3849603.1"/>
    <property type="molecule type" value="Genomic_DNA"/>
</dbReference>
<dbReference type="PANTHER" id="PTHR22807">
    <property type="entry name" value="NOP2 YEAST -RELATED NOL1/NOP2/FMU SUN DOMAIN-CONTAINING"/>
    <property type="match status" value="1"/>
</dbReference>
<evidence type="ECO:0000256" key="5">
    <source>
        <dbReference type="ARBA" id="ARBA00053002"/>
    </source>
</evidence>
<feature type="binding site" evidence="6">
    <location>
        <position position="304"/>
    </location>
    <ligand>
        <name>S-adenosyl-L-methionine</name>
        <dbReference type="ChEBI" id="CHEBI:59789"/>
    </ligand>
</feature>
<evidence type="ECO:0000313" key="9">
    <source>
        <dbReference type="Proteomes" id="UP000828390"/>
    </source>
</evidence>
<dbReference type="Proteomes" id="UP000828390">
    <property type="component" value="Unassembled WGS sequence"/>
</dbReference>
<reference evidence="8" key="1">
    <citation type="journal article" date="2019" name="bioRxiv">
        <title>The Genome of the Zebra Mussel, Dreissena polymorpha: A Resource for Invasive Species Research.</title>
        <authorList>
            <person name="McCartney M.A."/>
            <person name="Auch B."/>
            <person name="Kono T."/>
            <person name="Mallez S."/>
            <person name="Zhang Y."/>
            <person name="Obille A."/>
            <person name="Becker A."/>
            <person name="Abrahante J.E."/>
            <person name="Garbe J."/>
            <person name="Badalamenti J.P."/>
            <person name="Herman A."/>
            <person name="Mangelson H."/>
            <person name="Liachko I."/>
            <person name="Sullivan S."/>
            <person name="Sone E.D."/>
            <person name="Koren S."/>
            <person name="Silverstein K.A.T."/>
            <person name="Beckman K.B."/>
            <person name="Gohl D.M."/>
        </authorList>
    </citation>
    <scope>NUCLEOTIDE SEQUENCE</scope>
    <source>
        <strain evidence="8">Duluth1</strain>
        <tissue evidence="8">Whole animal</tissue>
    </source>
</reference>
<keyword evidence="3 6" id="KW-0949">S-adenosyl-L-methionine</keyword>
<accession>A0A9D4L1F5</accession>
<comment type="caution">
    <text evidence="8">The sequence shown here is derived from an EMBL/GenBank/DDBJ whole genome shotgun (WGS) entry which is preliminary data.</text>
</comment>
<feature type="active site" description="Nucleophile" evidence="6">
    <location>
        <position position="355"/>
    </location>
</feature>
<evidence type="ECO:0000256" key="4">
    <source>
        <dbReference type="ARBA" id="ARBA00022884"/>
    </source>
</evidence>
<feature type="binding site" evidence="6">
    <location>
        <position position="257"/>
    </location>
    <ligand>
        <name>S-adenosyl-L-methionine</name>
        <dbReference type="ChEBI" id="CHEBI:59789"/>
    </ligand>
</feature>
<evidence type="ECO:0000256" key="1">
    <source>
        <dbReference type="ARBA" id="ARBA00022603"/>
    </source>
</evidence>
<feature type="domain" description="SAM-dependent MTase RsmB/NOP-type" evidence="7">
    <location>
        <begin position="122"/>
        <end position="421"/>
    </location>
</feature>
<reference evidence="8" key="2">
    <citation type="submission" date="2020-11" db="EMBL/GenBank/DDBJ databases">
        <authorList>
            <person name="McCartney M.A."/>
            <person name="Auch B."/>
            <person name="Kono T."/>
            <person name="Mallez S."/>
            <person name="Becker A."/>
            <person name="Gohl D.M."/>
            <person name="Silverstein K.A.T."/>
            <person name="Koren S."/>
            <person name="Bechman K.B."/>
            <person name="Herman A."/>
            <person name="Abrahante J.E."/>
            <person name="Garbe J."/>
        </authorList>
    </citation>
    <scope>NUCLEOTIDE SEQUENCE</scope>
    <source>
        <strain evidence="8">Duluth1</strain>
        <tissue evidence="8">Whole animal</tissue>
    </source>
</reference>
<keyword evidence="4 6" id="KW-0694">RNA-binding</keyword>
<dbReference type="InterPro" id="IPR049560">
    <property type="entry name" value="MeTrfase_RsmB-F_NOP2_cat"/>
</dbReference>
<dbReference type="InterPro" id="IPR023267">
    <property type="entry name" value="RCMT"/>
</dbReference>
<comment type="similarity">
    <text evidence="6">Belongs to the class I-like SAM-binding methyltransferase superfamily. RsmB/NOP family.</text>
</comment>
<dbReference type="FunFam" id="3.40.50.150:FF:000164">
    <property type="entry name" value="Methyltransferase NSUN5, putative"/>
    <property type="match status" value="1"/>
</dbReference>
<keyword evidence="1 6" id="KW-0489">Methyltransferase</keyword>
<evidence type="ECO:0000256" key="2">
    <source>
        <dbReference type="ARBA" id="ARBA00022679"/>
    </source>
</evidence>
<proteinExistence type="inferred from homology"/>
<gene>
    <name evidence="8" type="ORF">DPMN_092006</name>
</gene>
<dbReference type="Pfam" id="PF21153">
    <property type="entry name" value="NSUN5_N"/>
    <property type="match status" value="1"/>
</dbReference>
<evidence type="ECO:0000256" key="3">
    <source>
        <dbReference type="ARBA" id="ARBA00022691"/>
    </source>
</evidence>
<dbReference type="SUPFAM" id="SSF53335">
    <property type="entry name" value="S-adenosyl-L-methionine-dependent methyltransferases"/>
    <property type="match status" value="1"/>
</dbReference>
<evidence type="ECO:0000259" key="7">
    <source>
        <dbReference type="PROSITE" id="PS51686"/>
    </source>
</evidence>
<sequence>MDVYVEASRILQTVLSKKASIKTQVYLSLIQNKKALYAVVCEVLKNAPILKQIAGKCEGFLRDKQLKHDEHLALVLLYEHMFGRGVRGRFKVIMARHKTGLHAACERLKIEAGVSDLKQLLTNTQPEDSLPKYVRINTLKSDLTTVKKAFDAKYKFQCMDLQDFSPQCLCEILQPQTVIEDPHIPNVLMFPPGTDLHTQPLYMNGSIILQDKASCFPAHVLSPPPGSMVIDCCAAPGNKTTHLAAILNNKGKVYAFDKDPKRLDILKKMVGKAGVTCVVPRCLDFLRTDPQDTQFKDVEYILVDPSCSGSGMLQRTDENSTTSVERLQQLSKFQISILKHALRFPAVRRVVYSTCSIHEMENEQVVQEVFSQVSDRFEIGHVMPHWPMRGLDTYQHGAMCVRMSPDKTLTNGFFVACFERRNELSNKKSCQTHAGDDMVKNNAMDLSIEDTIKNMDFEIGVNVVGVHERNVNDEVNGKQKSMVMTFKHIKDSTSVLCCLPSAIRSTTMWTVSANIQPELAKESACRKKRRKYKHRRKE</sequence>
<dbReference type="PROSITE" id="PS51686">
    <property type="entry name" value="SAM_MT_RSMB_NOP"/>
    <property type="match status" value="1"/>
</dbReference>
<dbReference type="Pfam" id="PF01189">
    <property type="entry name" value="Methyltr_RsmB-F"/>
    <property type="match status" value="1"/>
</dbReference>
<dbReference type="OrthoDB" id="435282at2759"/>
<evidence type="ECO:0000256" key="6">
    <source>
        <dbReference type="PROSITE-ProRule" id="PRU01023"/>
    </source>
</evidence>
<dbReference type="Gene3D" id="3.40.50.150">
    <property type="entry name" value="Vaccinia Virus protein VP39"/>
    <property type="match status" value="1"/>
</dbReference>
<dbReference type="InterPro" id="IPR048889">
    <property type="entry name" value="NSUN5_RCM1_N"/>
</dbReference>
<dbReference type="CDD" id="cd02440">
    <property type="entry name" value="AdoMet_MTases"/>
    <property type="match status" value="1"/>
</dbReference>
<dbReference type="PANTHER" id="PTHR22807:SF4">
    <property type="entry name" value="28S RRNA (CYTOSINE-C(5))-METHYLTRANSFERASE"/>
    <property type="match status" value="1"/>
</dbReference>
<dbReference type="GO" id="GO:0008173">
    <property type="term" value="F:RNA methyltransferase activity"/>
    <property type="evidence" value="ECO:0007669"/>
    <property type="project" value="InterPro"/>
</dbReference>
<dbReference type="InterPro" id="IPR049561">
    <property type="entry name" value="NSUN5_7_fdxn-like"/>
</dbReference>